<protein>
    <submittedName>
        <fullName evidence="1">Putative 2OG-Fe(II) oxygenase</fullName>
    </submittedName>
</protein>
<organism evidence="1 2">
    <name type="scientific">Ralstonia phage RSF1</name>
    <dbReference type="NCBI Taxonomy" id="1689679"/>
    <lineage>
        <taxon>Viruses</taxon>
        <taxon>Duplodnaviria</taxon>
        <taxon>Heunggongvirae</taxon>
        <taxon>Uroviricota</taxon>
        <taxon>Caudoviricetes</taxon>
        <taxon>Chimalliviridae</taxon>
        <taxon>Chiangmaivirus</taxon>
        <taxon>Chiangmaivirus RSF1</taxon>
    </lineage>
</organism>
<evidence type="ECO:0000313" key="2">
    <source>
        <dbReference type="Proteomes" id="UP000202583"/>
    </source>
</evidence>
<sequence>MVRGKAMIEYKHPWITPIGQTSFFTAVQHEKLLDEVMQHPEIMAEIKVGSLRISDRKKEFPKLASFIENVLKPHAKYFIQDFYDHRPEDLRWSAWVHACINGAGLVPHYHMGDEHMASILYLTESKANLVLRNPMANMMRNWPQEILKGHYADVQVNPRVGDFVIFPTFIDHYVMAAEPDFRISIAIDWCFE</sequence>
<dbReference type="RefSeq" id="YP_009207886.2">
    <property type="nucleotide sequence ID" value="NC_028899.1"/>
</dbReference>
<evidence type="ECO:0000313" key="1">
    <source>
        <dbReference type="EMBL" id="BAS04874.2"/>
    </source>
</evidence>
<dbReference type="Pfam" id="PF13759">
    <property type="entry name" value="2OG-FeII_Oxy_5"/>
    <property type="match status" value="1"/>
</dbReference>
<dbReference type="GeneID" id="26634543"/>
<dbReference type="Gene3D" id="2.60.120.620">
    <property type="entry name" value="q2cbj1_9rhob like domain"/>
    <property type="match status" value="1"/>
</dbReference>
<accession>A0A0K2QQK9</accession>
<dbReference type="KEGG" id="vg:26634543"/>
<dbReference type="OrthoDB" id="31507at10239"/>
<dbReference type="EMBL" id="AP014927">
    <property type="protein sequence ID" value="BAS04874.2"/>
    <property type="molecule type" value="Genomic_DNA"/>
</dbReference>
<dbReference type="Proteomes" id="UP000202583">
    <property type="component" value="Segment"/>
</dbReference>
<keyword evidence="2" id="KW-1185">Reference proteome</keyword>
<dbReference type="InterPro" id="IPR012668">
    <property type="entry name" value="CHP02466"/>
</dbReference>
<proteinExistence type="predicted"/>
<name>A0A0K2QQK9_9CAUD</name>
<reference evidence="1 2" key="1">
    <citation type="submission" date="2015-07" db="EMBL/GenBank/DDBJ databases">
        <title>Two Asian jumbo phage RSL2 and RSF1 infecting the phytopathogen Ralstonia solanacearum share common features related to the phi-KZ-like phages.</title>
        <authorList>
            <person name="Kawasaki T."/>
            <person name="Fujie M."/>
            <person name="Chatchawankanphanich O."/>
            <person name="Ogata H."/>
            <person name="Yamada T."/>
        </authorList>
    </citation>
    <scope>NUCLEOTIDE SEQUENCE [LARGE SCALE GENOMIC DNA]</scope>
    <source>
        <strain evidence="1 2">RSF1</strain>
    </source>
</reference>